<dbReference type="EMBL" id="BAABME010015957">
    <property type="protein sequence ID" value="GAA0143805.1"/>
    <property type="molecule type" value="Genomic_DNA"/>
</dbReference>
<gene>
    <name evidence="1" type="ORF">LIER_35808</name>
</gene>
<organism evidence="1 2">
    <name type="scientific">Lithospermum erythrorhizon</name>
    <name type="common">Purple gromwell</name>
    <name type="synonym">Lithospermum officinale var. erythrorhizon</name>
    <dbReference type="NCBI Taxonomy" id="34254"/>
    <lineage>
        <taxon>Eukaryota</taxon>
        <taxon>Viridiplantae</taxon>
        <taxon>Streptophyta</taxon>
        <taxon>Embryophyta</taxon>
        <taxon>Tracheophyta</taxon>
        <taxon>Spermatophyta</taxon>
        <taxon>Magnoliopsida</taxon>
        <taxon>eudicotyledons</taxon>
        <taxon>Gunneridae</taxon>
        <taxon>Pentapetalae</taxon>
        <taxon>asterids</taxon>
        <taxon>lamiids</taxon>
        <taxon>Boraginales</taxon>
        <taxon>Boraginaceae</taxon>
        <taxon>Boraginoideae</taxon>
        <taxon>Lithospermeae</taxon>
        <taxon>Lithospermum</taxon>
    </lineage>
</organism>
<name>A0AAV3NWS5_LITER</name>
<evidence type="ECO:0000313" key="2">
    <source>
        <dbReference type="Proteomes" id="UP001454036"/>
    </source>
</evidence>
<accession>A0AAV3NWS5</accession>
<protein>
    <submittedName>
        <fullName evidence="1">Uncharacterized protein</fullName>
    </submittedName>
</protein>
<comment type="caution">
    <text evidence="1">The sequence shown here is derived from an EMBL/GenBank/DDBJ whole genome shotgun (WGS) entry which is preliminary data.</text>
</comment>
<dbReference type="AlphaFoldDB" id="A0AAV3NWS5"/>
<keyword evidence="2" id="KW-1185">Reference proteome</keyword>
<proteinExistence type="predicted"/>
<sequence>MSPRKSKRGVRLVVEGSNEVVVLRRERTVRGNVGVEQTSVHLVENLNPKPHMANPIPSGIPVVAPVQPNPPQAVVGEGISVDPQKIEAMMN</sequence>
<evidence type="ECO:0000313" key="1">
    <source>
        <dbReference type="EMBL" id="GAA0143805.1"/>
    </source>
</evidence>
<dbReference type="Proteomes" id="UP001454036">
    <property type="component" value="Unassembled WGS sequence"/>
</dbReference>
<reference evidence="1 2" key="1">
    <citation type="submission" date="2024-01" db="EMBL/GenBank/DDBJ databases">
        <title>The complete chloroplast genome sequence of Lithospermum erythrorhizon: insights into the phylogenetic relationship among Boraginaceae species and the maternal lineages of purple gromwells.</title>
        <authorList>
            <person name="Okada T."/>
            <person name="Watanabe K."/>
        </authorList>
    </citation>
    <scope>NUCLEOTIDE SEQUENCE [LARGE SCALE GENOMIC DNA]</scope>
</reference>